<dbReference type="InterPro" id="IPR050789">
    <property type="entry name" value="Diverse_Enzym_Activities"/>
</dbReference>
<gene>
    <name evidence="2" type="ORF">AP3564_13715</name>
</gene>
<dbReference type="InterPro" id="IPR001466">
    <property type="entry name" value="Beta-lactam-related"/>
</dbReference>
<sequence>MTRQAIKNALKDVLDKVLDKAVGRAGGVPGVVAMITDREGNIYEGAAGVCELGKETPMTTDTVFALFSTTKAITGTVLMQLVEEGKVSLDDPVKKYVPEIAEIKVLEGFDADGQPKAISPHRSKIKLPRNERQLLSISANIRVLHTVSA</sequence>
<reference evidence="2 3" key="1">
    <citation type="submission" date="2016-10" db="EMBL/GenBank/DDBJ databases">
        <title>The whole genome sequencing and assembly of Aeribacillus pallidus KCTC3564 strain.</title>
        <authorList>
            <person name="Lee Y.-J."/>
            <person name="Park M.-K."/>
            <person name="Yi H."/>
            <person name="Bahn Y.-S."/>
            <person name="Kim J.F."/>
            <person name="Lee D.-W."/>
        </authorList>
    </citation>
    <scope>NUCLEOTIDE SEQUENCE [LARGE SCALE GENOMIC DNA]</scope>
    <source>
        <strain evidence="2 3">KCTC3564</strain>
    </source>
</reference>
<dbReference type="Pfam" id="PF00144">
    <property type="entry name" value="Beta-lactamase"/>
    <property type="match status" value="1"/>
</dbReference>
<name>A0A223E7C0_9BACI</name>
<dbReference type="RefSeq" id="WP_232515531.1">
    <property type="nucleotide sequence ID" value="NZ_CP017703.1"/>
</dbReference>
<dbReference type="InterPro" id="IPR012338">
    <property type="entry name" value="Beta-lactam/transpept-like"/>
</dbReference>
<evidence type="ECO:0000313" key="2">
    <source>
        <dbReference type="EMBL" id="ASS91138.1"/>
    </source>
</evidence>
<dbReference type="PANTHER" id="PTHR43283:SF3">
    <property type="entry name" value="BETA-LACTAMASE FAMILY PROTEIN (AFU_ORTHOLOGUE AFUA_5G07500)"/>
    <property type="match status" value="1"/>
</dbReference>
<dbReference type="Proteomes" id="UP000214606">
    <property type="component" value="Chromosome"/>
</dbReference>
<dbReference type="Gene3D" id="3.40.710.10">
    <property type="entry name" value="DD-peptidase/beta-lactamase superfamily"/>
    <property type="match status" value="1"/>
</dbReference>
<dbReference type="AlphaFoldDB" id="A0A223E7C0"/>
<accession>A0A223E7C0</accession>
<dbReference type="KEGG" id="apak:AP3564_13715"/>
<protein>
    <recommendedName>
        <fullName evidence="1">Beta-lactamase-related domain-containing protein</fullName>
    </recommendedName>
</protein>
<proteinExistence type="predicted"/>
<dbReference type="PANTHER" id="PTHR43283">
    <property type="entry name" value="BETA-LACTAMASE-RELATED"/>
    <property type="match status" value="1"/>
</dbReference>
<dbReference type="SUPFAM" id="SSF56601">
    <property type="entry name" value="beta-lactamase/transpeptidase-like"/>
    <property type="match status" value="1"/>
</dbReference>
<feature type="domain" description="Beta-lactamase-related" evidence="1">
    <location>
        <begin position="23"/>
        <end position="101"/>
    </location>
</feature>
<evidence type="ECO:0000259" key="1">
    <source>
        <dbReference type="Pfam" id="PF00144"/>
    </source>
</evidence>
<organism evidence="2 3">
    <name type="scientific">Aeribacillus pallidus</name>
    <dbReference type="NCBI Taxonomy" id="33936"/>
    <lineage>
        <taxon>Bacteria</taxon>
        <taxon>Bacillati</taxon>
        <taxon>Bacillota</taxon>
        <taxon>Bacilli</taxon>
        <taxon>Bacillales</taxon>
        <taxon>Bacillaceae</taxon>
        <taxon>Aeribacillus</taxon>
    </lineage>
</organism>
<dbReference type="EMBL" id="CP017703">
    <property type="protein sequence ID" value="ASS91138.1"/>
    <property type="molecule type" value="Genomic_DNA"/>
</dbReference>
<evidence type="ECO:0000313" key="3">
    <source>
        <dbReference type="Proteomes" id="UP000214606"/>
    </source>
</evidence>